<proteinExistence type="predicted"/>
<evidence type="ECO:0000313" key="3">
    <source>
        <dbReference type="Proteomes" id="UP000031937"/>
    </source>
</evidence>
<reference evidence="2 3" key="1">
    <citation type="submission" date="2014-07" db="EMBL/GenBank/DDBJ databases">
        <title>Porphyromonadaceae bacterium OUH 334697 = ATCC BAA-2682 = DSM 28341 draft genome.</title>
        <authorList>
            <person name="Sydenham T.V."/>
            <person name="Hasman H."/>
            <person name="Justesen U.S."/>
        </authorList>
    </citation>
    <scope>NUCLEOTIDE SEQUENCE [LARGE SCALE GENOMIC DNA]</scope>
    <source>
        <strain evidence="2 3">OUH 334697</strain>
    </source>
</reference>
<protein>
    <submittedName>
        <fullName evidence="2">Uncharacterized protein</fullName>
    </submittedName>
</protein>
<sequence>MKKKRIFFIVLFVCVILLIIYNYSGIELFRSYEKEFLIENQETWHQQFSFKKEPMSSISIKLKGEVEGDLKLTLSDGKREWKTDIAQQDVNRYKGEFISRDWYSKEVIVTIASKKGKMKELRVYFDYY</sequence>
<organism evidence="2 3">
    <name type="scientific">Sanguibacteroides justesenii</name>
    <dbReference type="NCBI Taxonomy" id="1547597"/>
    <lineage>
        <taxon>Bacteria</taxon>
        <taxon>Pseudomonadati</taxon>
        <taxon>Bacteroidota</taxon>
        <taxon>Bacteroidia</taxon>
        <taxon>Bacteroidales</taxon>
        <taxon>Porphyromonadaceae</taxon>
        <taxon>Sanguibacteroides</taxon>
    </lineage>
</organism>
<accession>A0AB34R8F6</accession>
<gene>
    <name evidence="2" type="ORF">IE90_06880</name>
</gene>
<dbReference type="EMBL" id="JPIT01000018">
    <property type="protein sequence ID" value="KIO45153.1"/>
    <property type="molecule type" value="Genomic_DNA"/>
</dbReference>
<keyword evidence="1" id="KW-1133">Transmembrane helix</keyword>
<feature type="transmembrane region" description="Helical" evidence="1">
    <location>
        <begin position="6"/>
        <end position="24"/>
    </location>
</feature>
<evidence type="ECO:0000256" key="1">
    <source>
        <dbReference type="SAM" id="Phobius"/>
    </source>
</evidence>
<dbReference type="RefSeq" id="WP_041503116.1">
    <property type="nucleotide sequence ID" value="NZ_JPIT01000018.1"/>
</dbReference>
<keyword evidence="1" id="KW-0472">Membrane</keyword>
<dbReference type="AlphaFoldDB" id="A0AB34R8F6"/>
<comment type="caution">
    <text evidence="2">The sequence shown here is derived from an EMBL/GenBank/DDBJ whole genome shotgun (WGS) entry which is preliminary data.</text>
</comment>
<keyword evidence="1" id="KW-0812">Transmembrane</keyword>
<dbReference type="Proteomes" id="UP000031937">
    <property type="component" value="Unassembled WGS sequence"/>
</dbReference>
<evidence type="ECO:0000313" key="2">
    <source>
        <dbReference type="EMBL" id="KIO45153.1"/>
    </source>
</evidence>
<name>A0AB34R8F6_9PORP</name>